<evidence type="ECO:0000313" key="3">
    <source>
        <dbReference type="Proteomes" id="UP000828251"/>
    </source>
</evidence>
<gene>
    <name evidence="2" type="ORF">J1N35_023725</name>
</gene>
<keyword evidence="3" id="KW-1185">Reference proteome</keyword>
<accession>A0A9D4A4N5</accession>
<dbReference type="Proteomes" id="UP000828251">
    <property type="component" value="Unassembled WGS sequence"/>
</dbReference>
<dbReference type="AlphaFoldDB" id="A0A9D4A4N5"/>
<name>A0A9D4A4N5_9ROSI</name>
<dbReference type="EMBL" id="JAIQCV010000007">
    <property type="protein sequence ID" value="KAH1083964.1"/>
    <property type="molecule type" value="Genomic_DNA"/>
</dbReference>
<evidence type="ECO:0000256" key="1">
    <source>
        <dbReference type="SAM" id="MobiDB-lite"/>
    </source>
</evidence>
<sequence length="167" mass="19042">MQRRFSSSAADRRTNADNKRKFREKRSSGLWWTFLLLRKEARREQNLDLLYGRISSSCSEDECFKDAGNGGLMGTRVQLQVNSSQNQVRKEKSFKDVLLNNGEVRDKKAANDVKESSQKLFHLEGENIESIEANLDDRPVISMDKSLIQRWSNCLVGTIGPTAISPF</sequence>
<proteinExistence type="predicted"/>
<organism evidence="2 3">
    <name type="scientific">Gossypium stocksii</name>
    <dbReference type="NCBI Taxonomy" id="47602"/>
    <lineage>
        <taxon>Eukaryota</taxon>
        <taxon>Viridiplantae</taxon>
        <taxon>Streptophyta</taxon>
        <taxon>Embryophyta</taxon>
        <taxon>Tracheophyta</taxon>
        <taxon>Spermatophyta</taxon>
        <taxon>Magnoliopsida</taxon>
        <taxon>eudicotyledons</taxon>
        <taxon>Gunneridae</taxon>
        <taxon>Pentapetalae</taxon>
        <taxon>rosids</taxon>
        <taxon>malvids</taxon>
        <taxon>Malvales</taxon>
        <taxon>Malvaceae</taxon>
        <taxon>Malvoideae</taxon>
        <taxon>Gossypium</taxon>
    </lineage>
</organism>
<feature type="region of interest" description="Disordered" evidence="1">
    <location>
        <begin position="1"/>
        <end position="21"/>
    </location>
</feature>
<evidence type="ECO:0000313" key="2">
    <source>
        <dbReference type="EMBL" id="KAH1083964.1"/>
    </source>
</evidence>
<protein>
    <submittedName>
        <fullName evidence="2">Uncharacterized protein</fullName>
    </submittedName>
</protein>
<comment type="caution">
    <text evidence="2">The sequence shown here is derived from an EMBL/GenBank/DDBJ whole genome shotgun (WGS) entry which is preliminary data.</text>
</comment>
<reference evidence="2 3" key="1">
    <citation type="journal article" date="2021" name="Plant Biotechnol. J.">
        <title>Multi-omics assisted identification of the key and species-specific regulatory components of drought-tolerant mechanisms in Gossypium stocksii.</title>
        <authorList>
            <person name="Yu D."/>
            <person name="Ke L."/>
            <person name="Zhang D."/>
            <person name="Wu Y."/>
            <person name="Sun Y."/>
            <person name="Mei J."/>
            <person name="Sun J."/>
            <person name="Sun Y."/>
        </authorList>
    </citation>
    <scope>NUCLEOTIDE SEQUENCE [LARGE SCALE GENOMIC DNA]</scope>
    <source>
        <strain evidence="3">cv. E1</strain>
        <tissue evidence="2">Leaf</tissue>
    </source>
</reference>
<feature type="compositionally biased region" description="Basic and acidic residues" evidence="1">
    <location>
        <begin position="10"/>
        <end position="19"/>
    </location>
</feature>